<dbReference type="Gene3D" id="1.10.1200.10">
    <property type="entry name" value="ACP-like"/>
    <property type="match status" value="1"/>
</dbReference>
<evidence type="ECO:0000256" key="2">
    <source>
        <dbReference type="ARBA" id="ARBA00022450"/>
    </source>
</evidence>
<dbReference type="InterPro" id="IPR006162">
    <property type="entry name" value="Ppantetheine_attach_site"/>
</dbReference>
<protein>
    <recommendedName>
        <fullName evidence="6">Carrier domain-containing protein</fullName>
    </recommendedName>
</protein>
<feature type="region of interest" description="Disordered" evidence="5">
    <location>
        <begin position="138"/>
        <end position="161"/>
    </location>
</feature>
<dbReference type="Pfam" id="PF00668">
    <property type="entry name" value="Condensation"/>
    <property type="match status" value="1"/>
</dbReference>
<dbReference type="SUPFAM" id="SSF56801">
    <property type="entry name" value="Acetyl-CoA synthetase-like"/>
    <property type="match status" value="2"/>
</dbReference>
<dbReference type="SMART" id="SM00823">
    <property type="entry name" value="PKS_PP"/>
    <property type="match status" value="2"/>
</dbReference>
<comment type="caution">
    <text evidence="7">The sequence shown here is derived from an EMBL/GenBank/DDBJ whole genome shotgun (WGS) entry which is preliminary data.</text>
</comment>
<dbReference type="SUPFAM" id="SSF51735">
    <property type="entry name" value="NAD(P)-binding Rossmann-fold domains"/>
    <property type="match status" value="1"/>
</dbReference>
<dbReference type="InterPro" id="IPR020806">
    <property type="entry name" value="PKS_PP-bd"/>
</dbReference>
<dbReference type="InterPro" id="IPR036736">
    <property type="entry name" value="ACP-like_sf"/>
</dbReference>
<dbReference type="InterPro" id="IPR020845">
    <property type="entry name" value="AMP-binding_CS"/>
</dbReference>
<reference evidence="8" key="1">
    <citation type="submission" date="2023-07" db="EMBL/GenBank/DDBJ databases">
        <title>Whole genome shotgun sequence of Streptomyces nojiriensis NBRC 13794.</title>
        <authorList>
            <person name="Komaki H."/>
            <person name="Tamura T."/>
        </authorList>
    </citation>
    <scope>NUCLEOTIDE SEQUENCE [LARGE SCALE GENOMIC DNA]</scope>
    <source>
        <strain evidence="8">NBRC 13794</strain>
    </source>
</reference>
<dbReference type="Gene3D" id="3.40.50.980">
    <property type="match status" value="2"/>
</dbReference>
<dbReference type="EMBL" id="BNEC01000003">
    <property type="protein sequence ID" value="GHI67599.1"/>
    <property type="molecule type" value="Genomic_DNA"/>
</dbReference>
<feature type="domain" description="Carrier" evidence="6">
    <location>
        <begin position="1638"/>
        <end position="1713"/>
    </location>
</feature>
<accession>A0ABQ3SHI2</accession>
<dbReference type="Pfam" id="PF00501">
    <property type="entry name" value="AMP-binding"/>
    <property type="match status" value="2"/>
</dbReference>
<dbReference type="Gene3D" id="3.40.50.12780">
    <property type="entry name" value="N-terminal domain of ligase-like"/>
    <property type="match status" value="1"/>
</dbReference>
<keyword evidence="8" id="KW-1185">Reference proteome</keyword>
<dbReference type="Pfam" id="PF07993">
    <property type="entry name" value="NAD_binding_4"/>
    <property type="match status" value="1"/>
</dbReference>
<feature type="domain" description="Carrier" evidence="6">
    <location>
        <begin position="582"/>
        <end position="656"/>
    </location>
</feature>
<dbReference type="InterPro" id="IPR013120">
    <property type="entry name" value="FAR_NAD-bd"/>
</dbReference>
<dbReference type="InterPro" id="IPR010071">
    <property type="entry name" value="AA_adenyl_dom"/>
</dbReference>
<dbReference type="Gene3D" id="3.40.50.1820">
    <property type="entry name" value="alpha/beta hydrolase"/>
    <property type="match status" value="1"/>
</dbReference>
<keyword evidence="4" id="KW-0436">Ligase</keyword>
<dbReference type="SUPFAM" id="SSF52777">
    <property type="entry name" value="CoA-dependent acyltransferases"/>
    <property type="match status" value="2"/>
</dbReference>
<evidence type="ECO:0000256" key="1">
    <source>
        <dbReference type="ARBA" id="ARBA00001957"/>
    </source>
</evidence>
<dbReference type="Gene3D" id="3.30.559.10">
    <property type="entry name" value="Chloramphenicol acetyltransferase-like domain"/>
    <property type="match status" value="1"/>
</dbReference>
<proteinExistence type="predicted"/>
<dbReference type="Gene3D" id="3.30.559.30">
    <property type="entry name" value="Nonribosomal peptide synthetase, condensation domain"/>
    <property type="match status" value="1"/>
</dbReference>
<dbReference type="InterPro" id="IPR010080">
    <property type="entry name" value="Thioester_reductase-like_dom"/>
</dbReference>
<comment type="cofactor">
    <cofactor evidence="1">
        <name>pantetheine 4'-phosphate</name>
        <dbReference type="ChEBI" id="CHEBI:47942"/>
    </cofactor>
</comment>
<dbReference type="Proteomes" id="UP000613974">
    <property type="component" value="Unassembled WGS sequence"/>
</dbReference>
<dbReference type="InterPro" id="IPR045851">
    <property type="entry name" value="AMP-bd_C_sf"/>
</dbReference>
<dbReference type="PANTHER" id="PTHR45527:SF1">
    <property type="entry name" value="FATTY ACID SYNTHASE"/>
    <property type="match status" value="1"/>
</dbReference>
<dbReference type="Pfam" id="PF00550">
    <property type="entry name" value="PP-binding"/>
    <property type="match status" value="2"/>
</dbReference>
<dbReference type="PANTHER" id="PTHR45527">
    <property type="entry name" value="NONRIBOSOMAL PEPTIDE SYNTHETASE"/>
    <property type="match status" value="1"/>
</dbReference>
<keyword evidence="3" id="KW-0597">Phosphoprotein</keyword>
<dbReference type="InterPro" id="IPR042099">
    <property type="entry name" value="ANL_N_sf"/>
</dbReference>
<dbReference type="SUPFAM" id="SSF47336">
    <property type="entry name" value="ACP-like"/>
    <property type="match status" value="2"/>
</dbReference>
<dbReference type="InterPro" id="IPR001242">
    <property type="entry name" value="Condensation_dom"/>
</dbReference>
<dbReference type="PROSITE" id="PS00012">
    <property type="entry name" value="PHOSPHOPANTETHEINE"/>
    <property type="match status" value="1"/>
</dbReference>
<dbReference type="InterPro" id="IPR009081">
    <property type="entry name" value="PP-bd_ACP"/>
</dbReference>
<gene>
    <name evidence="7" type="ORF">Snoj_15170</name>
</gene>
<evidence type="ECO:0000256" key="4">
    <source>
        <dbReference type="ARBA" id="ARBA00022598"/>
    </source>
</evidence>
<feature type="compositionally biased region" description="Pro residues" evidence="5">
    <location>
        <begin position="664"/>
        <end position="673"/>
    </location>
</feature>
<keyword evidence="2" id="KW-0596">Phosphopantetheine</keyword>
<dbReference type="RefSeq" id="WP_189741742.1">
    <property type="nucleotide sequence ID" value="NZ_BMRL01000010.1"/>
</dbReference>
<name>A0ABQ3SHI2_9ACTN</name>
<dbReference type="PROSITE" id="PS00455">
    <property type="entry name" value="AMP_BINDING"/>
    <property type="match status" value="2"/>
</dbReference>
<feature type="region of interest" description="Disordered" evidence="5">
    <location>
        <begin position="1813"/>
        <end position="1839"/>
    </location>
</feature>
<dbReference type="InterPro" id="IPR036291">
    <property type="entry name" value="NAD(P)-bd_dom_sf"/>
</dbReference>
<feature type="region of interest" description="Disordered" evidence="5">
    <location>
        <begin position="1712"/>
        <end position="1746"/>
    </location>
</feature>
<organism evidence="7 8">
    <name type="scientific">Streptomyces nojiriensis</name>
    <dbReference type="NCBI Taxonomy" id="66374"/>
    <lineage>
        <taxon>Bacteria</taxon>
        <taxon>Bacillati</taxon>
        <taxon>Actinomycetota</taxon>
        <taxon>Actinomycetes</taxon>
        <taxon>Kitasatosporales</taxon>
        <taxon>Streptomycetaceae</taxon>
        <taxon>Streptomyces</taxon>
    </lineage>
</organism>
<feature type="region of interest" description="Disordered" evidence="5">
    <location>
        <begin position="474"/>
        <end position="495"/>
    </location>
</feature>
<dbReference type="InterPro" id="IPR029058">
    <property type="entry name" value="AB_hydrolase_fold"/>
</dbReference>
<feature type="region of interest" description="Disordered" evidence="5">
    <location>
        <begin position="659"/>
        <end position="680"/>
    </location>
</feature>
<dbReference type="Gene3D" id="3.30.300.30">
    <property type="match status" value="2"/>
</dbReference>
<sequence length="2126" mass="221950">MNTTATATTLGAAFTAVARAHPHRTALIHGDLRIGYGELAARAAAAARRLAARRLAGRTAPGESVGICARRSPGTIAALLGTVLAGGAYLPLDPDAPDERIRALVLDSGLRTVFAAGQDTARLRTLLPAGVTVLPVDENAPAPDLAPDLDLDPDPGQSPPYAPGAGRTAYVIHTSGSTGAPKGVRVAHHSVLALAHAPEAGLTADDTVLQLAPLHVDPSVFEIWGALLNGARLVLPRSARPGVHDIGRECARHGVTVLRLAAPLFRLAMEHITADLSGLRLCVSGGDRADADAVRTALRELPGCRIVNGYGPTETTVYACWQTFDSPDDWDDAWRDVPIGRPFAGATAHVLRPDRTPAAPGEEGELCIGGPGVAQGYRGEPQRTAERFVPEPGRPGRTAYLTGDRVRRLPGGELAFLGRFDDQVKIRGHRVEPAEAERALLTHPAVREAVVVPYGAADARRLAAYVTLTPVGDPAPDASSAPDESSAPGAPASVGAQAHPVVPAAPADAVAPTAPGVPAAALIAHIARLLPEPAVPAAVTVLPELPATANGKTDRRLLAALADRAAAAGTGPAGSAPASPGTEEGSALRAVSAHWEAVLGRAAGPDTDFFAAGGDSLSALAILARLERDQGVALTIADLFTTPTIRALAARVATATATAAADPAPVPPGPAPAPAADSGRLPLSPAQEGIWFEQEATGSTGRYVIGRGYFVDGPLDPARLRTALTLLGRRQAALRTVVRHDADGRWQSLTADPGAAVRHIDLTGVPAGERQALARALAAEHRTAEPDAEGTRLLRTLVLTLDARSALLYFAVHHAIADDWSLDLFTSELSALYADPAADLPPLDPGYPEHLRGSLAPRPERLAAATRFWQGALDGGAAALDLVTDRPRPAVLSGSGNRVRLRIGAAQHARHAEAARRHGVSPYMFGLAGVYTVLAAHTERDTLTLGALAAGRNRAGAQGLVGCFVNLLPVRIEADADTTTGVLLARVRAACTEALHHEDVPFQAVGRELAQAAGGRAAVPFQAVVNHRQRRPLPLELPGARTAPWDAGDRDTATFELSFTFQEDGDGLDIEVEFSTDLYDRATAQRLAGQLAAVLDRLADGDPPLHDVTLYEPGEHERLIRAPEPGPRAARTTLPALVARQVAARPHKTAVVGADTSLTYAELDRLSDTVAARLATRGIRPGDRIAVCLERTPLLAATLLGVLKAGAAYVPLDPAYPARRLRHCIGDADAGALVCAKDTADTLFGPGTEGSGPPVLDIEALTAPGERTPPAAHRGDPADPAYVIYTSGSTGRPRGVAVSHGAVANTLLACLGRHPFTADDVWLQLTSPGFDVAAFEQFMPLVSGATLVYADDATRADGPALTHTLRTAGVTVMVTVPSLLRALDRPDLAGVRVLVVAGEPADVHDTRHFAADRVVVNGYGPAEAAILATTHRADPADDRARVPVGTALSGTAAHVVDRHGRLAATGVPGELWLSGAGLGDGYLGDPERTGASFTTHPALTGASRCYRTGDRVRRLSDGSIDYLGRLDHQIKLRGFRIEPGEIEAALAEHPGVREAVAVLLGAGADAELAVGYVGTAAPGDARAHLARLLPAHMVPRLAVPVPAIPTGSHGKADRPALAARLAAVRRQRPHPADAGADGPANGTERRLLALWEDVLGGPAGSPDEDFFARGGHSLRVIRLLGRIEREYGVRIAVADFLAAPTVREVARLLEGSGPAGIPARSRSAHPGTGRPAGPAARPVGPDDARLDPGIVFRGRPGPFDPRDAVLLTGATGYVGSHVLAELLDRTTGPVLCLVRAEDPDAARRRLSAALRSRGLRPDASDPRIVPVPGDLTRPGLGLDGTDREHVVRATTVLHLGAEVHHVSGFHHLAAANVGGTAELLRICAEGRPARLHHVSTLGVFRDAPGGDRPRTITEATPAAAERHPRGRGYAAAKWAAEHLVAQALARGADARIYRLGRAGGSTTGAVSEDDFLSRLLVTSTALGCHPDDPRLATDALPVDTMARALVALALADGAPGTVHHLHHPRRTPLAELLAVHDRRTGRTTPAVPLDTWLGRLADAEAGGTALPALAYREYFRDLRDHPDARLPDHRNDATLAALRAHGISPPALDDALVGRWWQNLDRSTRA</sequence>
<dbReference type="Gene3D" id="3.40.50.720">
    <property type="entry name" value="NAD(P)-binding Rossmann-like Domain"/>
    <property type="match status" value="1"/>
</dbReference>
<dbReference type="InterPro" id="IPR023213">
    <property type="entry name" value="CAT-like_dom_sf"/>
</dbReference>
<evidence type="ECO:0000259" key="6">
    <source>
        <dbReference type="PROSITE" id="PS50075"/>
    </source>
</evidence>
<dbReference type="PROSITE" id="PS50075">
    <property type="entry name" value="CARRIER"/>
    <property type="match status" value="2"/>
</dbReference>
<evidence type="ECO:0000256" key="5">
    <source>
        <dbReference type="SAM" id="MobiDB-lite"/>
    </source>
</evidence>
<dbReference type="NCBIfam" id="TIGR01746">
    <property type="entry name" value="Thioester-redct"/>
    <property type="match status" value="1"/>
</dbReference>
<dbReference type="Gene3D" id="2.30.38.10">
    <property type="entry name" value="Luciferase, Domain 3"/>
    <property type="match status" value="1"/>
</dbReference>
<feature type="compositionally biased region" description="Low complexity" evidence="5">
    <location>
        <begin position="1726"/>
        <end position="1739"/>
    </location>
</feature>
<evidence type="ECO:0000313" key="8">
    <source>
        <dbReference type="Proteomes" id="UP000613974"/>
    </source>
</evidence>
<evidence type="ECO:0000313" key="7">
    <source>
        <dbReference type="EMBL" id="GHI67599.1"/>
    </source>
</evidence>
<dbReference type="GeneID" id="95593940"/>
<dbReference type="InterPro" id="IPR000873">
    <property type="entry name" value="AMP-dep_synth/lig_dom"/>
</dbReference>
<dbReference type="CDD" id="cd05930">
    <property type="entry name" value="A_NRPS"/>
    <property type="match status" value="1"/>
</dbReference>
<dbReference type="NCBIfam" id="TIGR01733">
    <property type="entry name" value="AA-adenyl-dom"/>
    <property type="match status" value="2"/>
</dbReference>
<evidence type="ECO:0000256" key="3">
    <source>
        <dbReference type="ARBA" id="ARBA00022553"/>
    </source>
</evidence>